<evidence type="ECO:0000259" key="5">
    <source>
        <dbReference type="PROSITE" id="PS50977"/>
    </source>
</evidence>
<dbReference type="EMBL" id="JBHTCT010000005">
    <property type="protein sequence ID" value="MFC7363983.1"/>
    <property type="molecule type" value="Genomic_DNA"/>
</dbReference>
<dbReference type="Gene3D" id="1.10.10.60">
    <property type="entry name" value="Homeodomain-like"/>
    <property type="match status" value="1"/>
</dbReference>
<proteinExistence type="predicted"/>
<keyword evidence="1" id="KW-0805">Transcription regulation</keyword>
<keyword evidence="7" id="KW-1185">Reference proteome</keyword>
<dbReference type="InterPro" id="IPR001647">
    <property type="entry name" value="HTH_TetR"/>
</dbReference>
<gene>
    <name evidence="6" type="ORF">ACFQQH_02250</name>
</gene>
<dbReference type="PROSITE" id="PS50977">
    <property type="entry name" value="HTH_TETR_2"/>
    <property type="match status" value="1"/>
</dbReference>
<reference evidence="7" key="1">
    <citation type="journal article" date="2019" name="Int. J. Syst. Evol. Microbiol.">
        <title>The Global Catalogue of Microorganisms (GCM) 10K type strain sequencing project: providing services to taxonomists for standard genome sequencing and annotation.</title>
        <authorList>
            <consortium name="The Broad Institute Genomics Platform"/>
            <consortium name="The Broad Institute Genome Sequencing Center for Infectious Disease"/>
            <person name="Wu L."/>
            <person name="Ma J."/>
        </authorList>
    </citation>
    <scope>NUCLEOTIDE SEQUENCE [LARGE SCALE GENOMIC DNA]</scope>
    <source>
        <strain evidence="7">JCM 4738</strain>
    </source>
</reference>
<evidence type="ECO:0000313" key="7">
    <source>
        <dbReference type="Proteomes" id="UP001596483"/>
    </source>
</evidence>
<evidence type="ECO:0000313" key="6">
    <source>
        <dbReference type="EMBL" id="MFC7363983.1"/>
    </source>
</evidence>
<sequence>MTQELLLQAALQLYAKHGYQGASMRKIAEEVGIKPASIYFFFKNKEELFREVFKRALARHNEAMRDALQRHADEPVEKIFAAMLRTTVDHHAGDRDEMATYISLVISPPTPDFQKQLDDYFSSFSIWLADALNDALRRDFPDITESEATSAIGQYVLLANGIFWSINIFSPNELVFQLRMAEQMLQASFTALQKKHN</sequence>
<evidence type="ECO:0000256" key="4">
    <source>
        <dbReference type="PROSITE-ProRule" id="PRU00335"/>
    </source>
</evidence>
<feature type="domain" description="HTH tetR-type" evidence="5">
    <location>
        <begin position="1"/>
        <end position="60"/>
    </location>
</feature>
<evidence type="ECO:0000256" key="1">
    <source>
        <dbReference type="ARBA" id="ARBA00023015"/>
    </source>
</evidence>
<dbReference type="Gene3D" id="1.10.357.10">
    <property type="entry name" value="Tetracycline Repressor, domain 2"/>
    <property type="match status" value="1"/>
</dbReference>
<dbReference type="Pfam" id="PF00440">
    <property type="entry name" value="TetR_N"/>
    <property type="match status" value="1"/>
</dbReference>
<organism evidence="6 7">
    <name type="scientific">Bhargavaea changchunensis</name>
    <dbReference type="NCBI Taxonomy" id="2134037"/>
    <lineage>
        <taxon>Bacteria</taxon>
        <taxon>Bacillati</taxon>
        <taxon>Bacillota</taxon>
        <taxon>Bacilli</taxon>
        <taxon>Bacillales</taxon>
        <taxon>Caryophanaceae</taxon>
        <taxon>Bhargavaea</taxon>
    </lineage>
</organism>
<accession>A0ABW2NCB0</accession>
<feature type="DNA-binding region" description="H-T-H motif" evidence="4">
    <location>
        <begin position="23"/>
        <end position="42"/>
    </location>
</feature>
<evidence type="ECO:0000256" key="3">
    <source>
        <dbReference type="ARBA" id="ARBA00023163"/>
    </source>
</evidence>
<keyword evidence="2 4" id="KW-0238">DNA-binding</keyword>
<keyword evidence="3" id="KW-0804">Transcription</keyword>
<dbReference type="RefSeq" id="WP_157293725.1">
    <property type="nucleotide sequence ID" value="NZ_JBHTCT010000005.1"/>
</dbReference>
<name>A0ABW2NCB0_9BACL</name>
<comment type="caution">
    <text evidence="6">The sequence shown here is derived from an EMBL/GenBank/DDBJ whole genome shotgun (WGS) entry which is preliminary data.</text>
</comment>
<dbReference type="SUPFAM" id="SSF46689">
    <property type="entry name" value="Homeodomain-like"/>
    <property type="match status" value="1"/>
</dbReference>
<evidence type="ECO:0000256" key="2">
    <source>
        <dbReference type="ARBA" id="ARBA00023125"/>
    </source>
</evidence>
<protein>
    <submittedName>
        <fullName evidence="6">TetR/AcrR family transcriptional regulator</fullName>
    </submittedName>
</protein>
<dbReference type="PRINTS" id="PR00455">
    <property type="entry name" value="HTHTETR"/>
</dbReference>
<dbReference type="PANTHER" id="PTHR47506:SF1">
    <property type="entry name" value="HTH-TYPE TRANSCRIPTIONAL REGULATOR YJDC"/>
    <property type="match status" value="1"/>
</dbReference>
<dbReference type="PANTHER" id="PTHR47506">
    <property type="entry name" value="TRANSCRIPTIONAL REGULATORY PROTEIN"/>
    <property type="match status" value="1"/>
</dbReference>
<dbReference type="InterPro" id="IPR009057">
    <property type="entry name" value="Homeodomain-like_sf"/>
</dbReference>
<dbReference type="Proteomes" id="UP001596483">
    <property type="component" value="Unassembled WGS sequence"/>
</dbReference>